<dbReference type="EMBL" id="NOKQ01000217">
    <property type="protein sequence ID" value="OZS77860.1"/>
    <property type="molecule type" value="Genomic_DNA"/>
</dbReference>
<comment type="caution">
    <text evidence="3">The sequence shown here is derived from an EMBL/GenBank/DDBJ whole genome shotgun (WGS) entry which is preliminary data.</text>
</comment>
<feature type="transmembrane region" description="Helical" evidence="2">
    <location>
        <begin position="93"/>
        <end position="111"/>
    </location>
</feature>
<feature type="region of interest" description="Disordered" evidence="1">
    <location>
        <begin position="64"/>
        <end position="85"/>
    </location>
</feature>
<organism evidence="3 4">
    <name type="scientific">Tetzosporium hominis</name>
    <dbReference type="NCBI Taxonomy" id="2020506"/>
    <lineage>
        <taxon>Bacteria</taxon>
        <taxon>Bacillati</taxon>
        <taxon>Bacillota</taxon>
        <taxon>Bacilli</taxon>
        <taxon>Bacillales</taxon>
        <taxon>Caryophanaceae</taxon>
        <taxon>Tetzosporium</taxon>
    </lineage>
</organism>
<dbReference type="RefSeq" id="WP_094943074.1">
    <property type="nucleotide sequence ID" value="NZ_NOKQ01000217.1"/>
</dbReference>
<evidence type="ECO:0000256" key="1">
    <source>
        <dbReference type="SAM" id="MobiDB-lite"/>
    </source>
</evidence>
<dbReference type="Proteomes" id="UP000217065">
    <property type="component" value="Unassembled WGS sequence"/>
</dbReference>
<evidence type="ECO:0000313" key="4">
    <source>
        <dbReference type="Proteomes" id="UP000217065"/>
    </source>
</evidence>
<accession>A0A264W2R6</accession>
<keyword evidence="2" id="KW-1133">Transmembrane helix</keyword>
<keyword evidence="4" id="KW-1185">Reference proteome</keyword>
<sequence length="119" mass="12591">MPTNTSDKTGSLLFPCPGAKLAAFDLYVEGDYEGAYTNLREAYAHMLMPSEGIATAIVDQFPENFKGGDMPEGMPKTGMGGMAEEQDGMGAEGFLLGSLLAASLGATAFMARRRKNNEA</sequence>
<dbReference type="OrthoDB" id="2657432at2"/>
<reference evidence="3 4" key="1">
    <citation type="submission" date="2017-07" db="EMBL/GenBank/DDBJ databases">
        <title>Tetzosporium hominis gen.nov. sp.nov.</title>
        <authorList>
            <person name="Tetz G."/>
            <person name="Tetz V."/>
        </authorList>
    </citation>
    <scope>NUCLEOTIDE SEQUENCE [LARGE SCALE GENOMIC DNA]</scope>
    <source>
        <strain evidence="3 4">VT-49</strain>
    </source>
</reference>
<evidence type="ECO:0000313" key="3">
    <source>
        <dbReference type="EMBL" id="OZS77860.1"/>
    </source>
</evidence>
<proteinExistence type="predicted"/>
<name>A0A264W2R6_9BACL</name>
<dbReference type="AlphaFoldDB" id="A0A264W2R6"/>
<keyword evidence="2" id="KW-0472">Membrane</keyword>
<gene>
    <name evidence="3" type="ORF">CF394_08890</name>
</gene>
<keyword evidence="2" id="KW-0812">Transmembrane</keyword>
<evidence type="ECO:0000256" key="2">
    <source>
        <dbReference type="SAM" id="Phobius"/>
    </source>
</evidence>
<protein>
    <submittedName>
        <fullName evidence="3">Uncharacterized protein</fullName>
    </submittedName>
</protein>